<dbReference type="PROSITE" id="PS51748">
    <property type="entry name" value="HEXOKINASE_2"/>
    <property type="match status" value="1"/>
</dbReference>
<evidence type="ECO:0000313" key="8">
    <source>
        <dbReference type="EMBL" id="ORD95535.1"/>
    </source>
</evidence>
<dbReference type="Gene3D" id="3.30.420.40">
    <property type="match status" value="1"/>
</dbReference>
<proteinExistence type="inferred from homology"/>
<keyword evidence="6" id="KW-0418">Kinase</keyword>
<dbReference type="GO" id="GO:0005536">
    <property type="term" value="F:D-glucose binding"/>
    <property type="evidence" value="ECO:0007669"/>
    <property type="project" value="InterPro"/>
</dbReference>
<keyword evidence="9" id="KW-1185">Reference proteome</keyword>
<dbReference type="GO" id="GO:0005524">
    <property type="term" value="F:ATP binding"/>
    <property type="evidence" value="ECO:0007669"/>
    <property type="project" value="UniProtKB-UniRule"/>
</dbReference>
<evidence type="ECO:0000256" key="3">
    <source>
        <dbReference type="ARBA" id="ARBA00023152"/>
    </source>
</evidence>
<dbReference type="Proteomes" id="UP000192356">
    <property type="component" value="Unassembled WGS sequence"/>
</dbReference>
<keyword evidence="6" id="KW-0808">Transferase</keyword>
<dbReference type="GO" id="GO:0006096">
    <property type="term" value="P:glycolytic process"/>
    <property type="evidence" value="ECO:0007669"/>
    <property type="project" value="UniProtKB-KW"/>
</dbReference>
<evidence type="ECO:0000256" key="6">
    <source>
        <dbReference type="RuleBase" id="RU362007"/>
    </source>
</evidence>
<comment type="catalytic activity">
    <reaction evidence="4">
        <text>a D-hexose + ATP = a D-hexose 6-phosphate + ADP + H(+)</text>
        <dbReference type="Rhea" id="RHEA:22740"/>
        <dbReference type="ChEBI" id="CHEBI:4194"/>
        <dbReference type="ChEBI" id="CHEBI:15378"/>
        <dbReference type="ChEBI" id="CHEBI:30616"/>
        <dbReference type="ChEBI" id="CHEBI:229467"/>
        <dbReference type="ChEBI" id="CHEBI:456216"/>
        <dbReference type="EC" id="2.7.1.1"/>
    </reaction>
    <physiologicalReaction direction="left-to-right" evidence="4">
        <dbReference type="Rhea" id="RHEA:22741"/>
    </physiologicalReaction>
</comment>
<dbReference type="SUPFAM" id="SSF53067">
    <property type="entry name" value="Actin-like ATPase domain"/>
    <property type="match status" value="1"/>
</dbReference>
<dbReference type="PANTHER" id="PTHR19443">
    <property type="entry name" value="HEXOKINASE"/>
    <property type="match status" value="1"/>
</dbReference>
<dbReference type="GO" id="GO:0006006">
    <property type="term" value="P:glucose metabolic process"/>
    <property type="evidence" value="ECO:0007669"/>
    <property type="project" value="TreeGrafter"/>
</dbReference>
<dbReference type="GO" id="GO:0001678">
    <property type="term" value="P:intracellular glucose homeostasis"/>
    <property type="evidence" value="ECO:0007669"/>
    <property type="project" value="InterPro"/>
</dbReference>
<name>A0A1X0Q706_9MICR</name>
<dbReference type="GO" id="GO:0004340">
    <property type="term" value="F:glucokinase activity"/>
    <property type="evidence" value="ECO:0007669"/>
    <property type="project" value="TreeGrafter"/>
</dbReference>
<dbReference type="Pfam" id="PF00349">
    <property type="entry name" value="Hexokinase_1"/>
    <property type="match status" value="1"/>
</dbReference>
<comment type="pathway">
    <text evidence="1">Carbohydrate degradation; glycolysis; D-glyceraldehyde 3-phosphate and glycerone phosphate from D-glucose: step 1/4.</text>
</comment>
<evidence type="ECO:0000313" key="9">
    <source>
        <dbReference type="Proteomes" id="UP000192356"/>
    </source>
</evidence>
<dbReference type="AlphaFoldDB" id="A0A1X0Q706"/>
<evidence type="ECO:0000259" key="7">
    <source>
        <dbReference type="Pfam" id="PF00349"/>
    </source>
</evidence>
<keyword evidence="6" id="KW-0067">ATP-binding</keyword>
<dbReference type="EC" id="2.7.1.-" evidence="6"/>
<keyword evidence="3 6" id="KW-0324">Glycolysis</keyword>
<accession>A0A1X0Q706</accession>
<sequence>MEIKKELENLEITNEQIKTIENSYHSHIIECIENNSGFYEVKISHIELLKQNILIIDLGGTYFRWSIVNSNKKVIIQSNVVIKVKHKISVFEYIAEQIEAVAVLGQFSNDINVFITYSYPIMYKDGKLIQTREAKKWPFALDFYNKDIGTEIEKVFNSRNKQKVRVRSIINDTVAVLLSNTSKFSKEHAIIGLVCGTGTNCAYYDEDGIVRCAEWGEFNFPKGILNSWDLKIKEKILKNRVYRETHVLLGGVNHLDLINTILGDFCHARKDDIVKAVNDAIEEEGLESVIISKVRRRVQLLTVGLLKGILKTFSNPKKLTIILNGSVYEDEKMRDILIRELNNRFDDIEIDCKFVKNATICANLNLLDFK</sequence>
<comment type="caution">
    <text evidence="8">The sequence shown here is derived from an EMBL/GenBank/DDBJ whole genome shotgun (WGS) entry which is preliminary data.</text>
</comment>
<dbReference type="OrthoDB" id="419537at2759"/>
<comment type="catalytic activity">
    <reaction evidence="5">
        <text>D-fructose + ATP = D-fructose 6-phosphate + ADP + H(+)</text>
        <dbReference type="Rhea" id="RHEA:16125"/>
        <dbReference type="ChEBI" id="CHEBI:15378"/>
        <dbReference type="ChEBI" id="CHEBI:30616"/>
        <dbReference type="ChEBI" id="CHEBI:37721"/>
        <dbReference type="ChEBI" id="CHEBI:61527"/>
        <dbReference type="ChEBI" id="CHEBI:456216"/>
        <dbReference type="EC" id="2.7.1.1"/>
    </reaction>
    <physiologicalReaction direction="left-to-right" evidence="5">
        <dbReference type="Rhea" id="RHEA:16126"/>
    </physiologicalReaction>
</comment>
<comment type="similarity">
    <text evidence="6">Belongs to the hexokinase family.</text>
</comment>
<dbReference type="EMBL" id="LVKB01000267">
    <property type="protein sequence ID" value="ORD95535.1"/>
    <property type="molecule type" value="Genomic_DNA"/>
</dbReference>
<evidence type="ECO:0000256" key="1">
    <source>
        <dbReference type="ARBA" id="ARBA00004888"/>
    </source>
</evidence>
<dbReference type="PRINTS" id="PR00475">
    <property type="entry name" value="HEXOKINASE"/>
</dbReference>
<dbReference type="CDD" id="cd24000">
    <property type="entry name" value="ASKHA_NBD_HK"/>
    <property type="match status" value="1"/>
</dbReference>
<dbReference type="InterPro" id="IPR043129">
    <property type="entry name" value="ATPase_NBD"/>
</dbReference>
<dbReference type="PANTHER" id="PTHR19443:SF16">
    <property type="entry name" value="HEXOKINASE TYPE 1-RELATED"/>
    <property type="match status" value="1"/>
</dbReference>
<keyword evidence="6" id="KW-0547">Nucleotide-binding</keyword>
<dbReference type="InterPro" id="IPR001312">
    <property type="entry name" value="Hexokinase"/>
</dbReference>
<comment type="pathway">
    <text evidence="2">Carbohydrate metabolism; hexose metabolism.</text>
</comment>
<evidence type="ECO:0000256" key="2">
    <source>
        <dbReference type="ARBA" id="ARBA00005028"/>
    </source>
</evidence>
<dbReference type="VEuPathDB" id="MicrosporidiaDB:A0H76_1720"/>
<reference evidence="8 9" key="1">
    <citation type="journal article" date="2017" name="Environ. Microbiol.">
        <title>Decay of the glycolytic pathway and adaptation to intranuclear parasitism within Enterocytozoonidae microsporidia.</title>
        <authorList>
            <person name="Wiredu Boakye D."/>
            <person name="Jaroenlak P."/>
            <person name="Prachumwat A."/>
            <person name="Williams T.A."/>
            <person name="Bateman K.S."/>
            <person name="Itsathitphaisarn O."/>
            <person name="Sritunyalucksana K."/>
            <person name="Paszkiewicz K.H."/>
            <person name="Moore K.A."/>
            <person name="Stentiford G.D."/>
            <person name="Williams B.A."/>
        </authorList>
    </citation>
    <scope>NUCLEOTIDE SEQUENCE [LARGE SCALE GENOMIC DNA]</scope>
    <source>
        <strain evidence="8 9">GB1</strain>
    </source>
</reference>
<protein>
    <recommendedName>
        <fullName evidence="6">Phosphotransferase</fullName>
        <ecNumber evidence="6">2.7.1.-</ecNumber>
    </recommendedName>
</protein>
<gene>
    <name evidence="8" type="primary">HXK2</name>
    <name evidence="8" type="ORF">HERIO_2419</name>
</gene>
<evidence type="ECO:0000256" key="5">
    <source>
        <dbReference type="ARBA" id="ARBA00047905"/>
    </source>
</evidence>
<feature type="domain" description="Hexokinase N-terminal" evidence="7">
    <location>
        <begin position="3"/>
        <end position="180"/>
    </location>
</feature>
<dbReference type="InterPro" id="IPR022672">
    <property type="entry name" value="Hexokinase_N"/>
</dbReference>
<organism evidence="8 9">
    <name type="scientific">Hepatospora eriocheir</name>
    <dbReference type="NCBI Taxonomy" id="1081669"/>
    <lineage>
        <taxon>Eukaryota</taxon>
        <taxon>Fungi</taxon>
        <taxon>Fungi incertae sedis</taxon>
        <taxon>Microsporidia</taxon>
        <taxon>Hepatosporidae</taxon>
        <taxon>Hepatospora</taxon>
    </lineage>
</organism>
<dbReference type="GO" id="GO:0008865">
    <property type="term" value="F:fructokinase activity"/>
    <property type="evidence" value="ECO:0007669"/>
    <property type="project" value="TreeGrafter"/>
</dbReference>
<dbReference type="VEuPathDB" id="MicrosporidiaDB:HERIO_2419"/>
<evidence type="ECO:0000256" key="4">
    <source>
        <dbReference type="ARBA" id="ARBA00044613"/>
    </source>
</evidence>